<dbReference type="EMBL" id="MQUA01000013">
    <property type="protein sequence ID" value="PQB07307.1"/>
    <property type="molecule type" value="Genomic_DNA"/>
</dbReference>
<keyword evidence="2" id="KW-1185">Reference proteome</keyword>
<name>A0A2S7KXE8_9FLAO</name>
<dbReference type="Proteomes" id="UP000239522">
    <property type="component" value="Unassembled WGS sequence"/>
</dbReference>
<evidence type="ECO:0000313" key="2">
    <source>
        <dbReference type="Proteomes" id="UP000239522"/>
    </source>
</evidence>
<dbReference type="AlphaFoldDB" id="A0A2S7KXE8"/>
<proteinExistence type="predicted"/>
<gene>
    <name evidence="1" type="ORF">BST83_09170</name>
</gene>
<organism evidence="1 2">
    <name type="scientific">Polaribacter filamentus</name>
    <dbReference type="NCBI Taxonomy" id="53483"/>
    <lineage>
        <taxon>Bacteria</taxon>
        <taxon>Pseudomonadati</taxon>
        <taxon>Bacteroidota</taxon>
        <taxon>Flavobacteriia</taxon>
        <taxon>Flavobacteriales</taxon>
        <taxon>Flavobacteriaceae</taxon>
    </lineage>
</organism>
<comment type="caution">
    <text evidence="1">The sequence shown here is derived from an EMBL/GenBank/DDBJ whole genome shotgun (WGS) entry which is preliminary data.</text>
</comment>
<evidence type="ECO:0000313" key="1">
    <source>
        <dbReference type="EMBL" id="PQB07307.1"/>
    </source>
</evidence>
<reference evidence="1 2" key="1">
    <citation type="submission" date="2016-11" db="EMBL/GenBank/DDBJ databases">
        <title>Trade-off between light-utilization and light-protection in marine flavobacteria.</title>
        <authorList>
            <person name="Kumagai Y."/>
        </authorList>
    </citation>
    <scope>NUCLEOTIDE SEQUENCE [LARGE SCALE GENOMIC DNA]</scope>
    <source>
        <strain evidence="1 2">ATCC 700397</strain>
    </source>
</reference>
<protein>
    <submittedName>
        <fullName evidence="1">Uncharacterized protein</fullName>
    </submittedName>
</protein>
<accession>A0A2S7KXE8</accession>
<dbReference type="OrthoDB" id="1418153at2"/>
<sequence length="291" mass="34150">MNNNCIGCRTKLNFFTKPNFGGGKLSDGNRVCRNCFKALTKIDIKFGITSKTKYDSETVLKILNSKNHNELTTEQILKTSTKSIDENTSEHTFQLNAEKLIPFINQQQEQRKEEIKNFNYEPIQIQRQGIQLLESLNIIDNTKNSDTIKSRFEFVEKIYDVFIKASYNKRYITDLQIAVDEYKSTYYDKVINDYELALLVKPEFEKLSVFYGESLMKCFRRFFKEQGEQISNLKQQTAIDKRLDKILKEIDVINLEMVSNGLSTPNYDKYHSELEMVRKKILENKYRKNVG</sequence>
<dbReference type="RefSeq" id="WP_104809528.1">
    <property type="nucleotide sequence ID" value="NZ_MQUA01000013.1"/>
</dbReference>